<dbReference type="AlphaFoldDB" id="A0A9Q8UTZ6"/>
<keyword evidence="4" id="KW-0732">Signal</keyword>
<dbReference type="OMA" id="ATWANDP"/>
<dbReference type="Proteomes" id="UP000756132">
    <property type="component" value="Chromosome 9"/>
</dbReference>
<dbReference type="OrthoDB" id="536211at2759"/>
<dbReference type="InterPro" id="IPR024079">
    <property type="entry name" value="MetalloPept_cat_dom_sf"/>
</dbReference>
<gene>
    <name evidence="10" type="ORF">CLAFUR5_08936</name>
</gene>
<keyword evidence="3" id="KW-0479">Metal-binding</keyword>
<dbReference type="CDD" id="cd04275">
    <property type="entry name" value="ZnMc_pappalysin_like"/>
    <property type="match status" value="1"/>
</dbReference>
<keyword evidence="8" id="KW-1015">Disulfide bond</keyword>
<keyword evidence="11" id="KW-1185">Reference proteome</keyword>
<keyword evidence="2" id="KW-0645">Protease</keyword>
<sequence>MKFIPLTAAAASLAYAEEYVRCKTEPTAEKISMLNEAASNASAASSEALFSIAALRNVDTYVHVVTTSAKAGRYSQAQVNEQISAMNNAYAPLNVAFNLVDTDFTTNNAWAAAGDSSSAELAMKRALHQGSYADLNLYFLSDLGGGLLGFCYFPEASPSSQDLILDGCVNLADSLPNGSATNYDEGATAIHETGHWFGLYHVFQGSSCSGSGDFVSDTPIQRTATSGCPSRQDSCPNAAGVDSIHNWMDYSYDACMYEFTAGQVTRAAGLYDQLRAGK</sequence>
<evidence type="ECO:0000256" key="5">
    <source>
        <dbReference type="ARBA" id="ARBA00022801"/>
    </source>
</evidence>
<dbReference type="GO" id="GO:0006508">
    <property type="term" value="P:proteolysis"/>
    <property type="evidence" value="ECO:0007669"/>
    <property type="project" value="UniProtKB-KW"/>
</dbReference>
<comment type="similarity">
    <text evidence="1">Belongs to the peptidase M43B family.</text>
</comment>
<evidence type="ECO:0000313" key="10">
    <source>
        <dbReference type="EMBL" id="UJO22345.1"/>
    </source>
</evidence>
<dbReference type="GO" id="GO:0008237">
    <property type="term" value="F:metallopeptidase activity"/>
    <property type="evidence" value="ECO:0007669"/>
    <property type="project" value="UniProtKB-KW"/>
</dbReference>
<dbReference type="Pfam" id="PF05572">
    <property type="entry name" value="Peptidase_M43"/>
    <property type="match status" value="1"/>
</dbReference>
<organism evidence="10 11">
    <name type="scientific">Passalora fulva</name>
    <name type="common">Tomato leaf mold</name>
    <name type="synonym">Cladosporium fulvum</name>
    <dbReference type="NCBI Taxonomy" id="5499"/>
    <lineage>
        <taxon>Eukaryota</taxon>
        <taxon>Fungi</taxon>
        <taxon>Dikarya</taxon>
        <taxon>Ascomycota</taxon>
        <taxon>Pezizomycotina</taxon>
        <taxon>Dothideomycetes</taxon>
        <taxon>Dothideomycetidae</taxon>
        <taxon>Mycosphaerellales</taxon>
        <taxon>Mycosphaerellaceae</taxon>
        <taxon>Fulvia</taxon>
    </lineage>
</organism>
<evidence type="ECO:0000256" key="6">
    <source>
        <dbReference type="ARBA" id="ARBA00022833"/>
    </source>
</evidence>
<evidence type="ECO:0000256" key="7">
    <source>
        <dbReference type="ARBA" id="ARBA00023049"/>
    </source>
</evidence>
<evidence type="ECO:0000259" key="9">
    <source>
        <dbReference type="Pfam" id="PF05572"/>
    </source>
</evidence>
<keyword evidence="5" id="KW-0378">Hydrolase</keyword>
<protein>
    <submittedName>
        <fullName evidence="10">Extracellular metalloprotease</fullName>
    </submittedName>
</protein>
<reference evidence="10" key="2">
    <citation type="journal article" date="2022" name="Microb. Genom.">
        <title>A chromosome-scale genome assembly of the tomato pathogen Cladosporium fulvum reveals a compartmentalized genome architecture and the presence of a dispensable chromosome.</title>
        <authorList>
            <person name="Zaccaron A.Z."/>
            <person name="Chen L.H."/>
            <person name="Samaras A."/>
            <person name="Stergiopoulos I."/>
        </authorList>
    </citation>
    <scope>NUCLEOTIDE SEQUENCE</scope>
    <source>
        <strain evidence="10">Race5_Kim</strain>
    </source>
</reference>
<dbReference type="SUPFAM" id="SSF55486">
    <property type="entry name" value="Metalloproteases ('zincins'), catalytic domain"/>
    <property type="match status" value="1"/>
</dbReference>
<dbReference type="RefSeq" id="XP_047766711.1">
    <property type="nucleotide sequence ID" value="XM_047908084.1"/>
</dbReference>
<accession>A0A9Q8UTZ6</accession>
<dbReference type="EMBL" id="CP090171">
    <property type="protein sequence ID" value="UJO22345.1"/>
    <property type="molecule type" value="Genomic_DNA"/>
</dbReference>
<evidence type="ECO:0000313" key="11">
    <source>
        <dbReference type="Proteomes" id="UP000756132"/>
    </source>
</evidence>
<evidence type="ECO:0000256" key="1">
    <source>
        <dbReference type="ARBA" id="ARBA00008721"/>
    </source>
</evidence>
<dbReference type="Gene3D" id="3.40.390.10">
    <property type="entry name" value="Collagenase (Catalytic Domain)"/>
    <property type="match status" value="1"/>
</dbReference>
<proteinExistence type="inferred from homology"/>
<keyword evidence="7 10" id="KW-0482">Metalloprotease</keyword>
<keyword evidence="6" id="KW-0862">Zinc</keyword>
<evidence type="ECO:0000256" key="3">
    <source>
        <dbReference type="ARBA" id="ARBA00022723"/>
    </source>
</evidence>
<evidence type="ECO:0000256" key="8">
    <source>
        <dbReference type="ARBA" id="ARBA00023157"/>
    </source>
</evidence>
<reference evidence="10" key="1">
    <citation type="submission" date="2021-12" db="EMBL/GenBank/DDBJ databases">
        <authorList>
            <person name="Zaccaron A."/>
            <person name="Stergiopoulos I."/>
        </authorList>
    </citation>
    <scope>NUCLEOTIDE SEQUENCE</scope>
    <source>
        <strain evidence="10">Race5_Kim</strain>
    </source>
</reference>
<dbReference type="KEGG" id="ffu:CLAFUR5_08936"/>
<evidence type="ECO:0000256" key="2">
    <source>
        <dbReference type="ARBA" id="ARBA00022670"/>
    </source>
</evidence>
<feature type="domain" description="Peptidase M43 pregnancy-associated plasma-A" evidence="9">
    <location>
        <begin position="136"/>
        <end position="268"/>
    </location>
</feature>
<evidence type="ECO:0000256" key="4">
    <source>
        <dbReference type="ARBA" id="ARBA00022729"/>
    </source>
</evidence>
<dbReference type="GO" id="GO:0046872">
    <property type="term" value="F:metal ion binding"/>
    <property type="evidence" value="ECO:0007669"/>
    <property type="project" value="UniProtKB-KW"/>
</dbReference>
<name>A0A9Q8UTZ6_PASFU</name>
<dbReference type="GeneID" id="71988814"/>
<dbReference type="PANTHER" id="PTHR47466:SF1">
    <property type="entry name" value="METALLOPROTEASE MEP1 (AFU_ORTHOLOGUE AFUA_1G07730)-RELATED"/>
    <property type="match status" value="1"/>
</dbReference>
<dbReference type="InterPro" id="IPR008754">
    <property type="entry name" value="Peptidase_M43"/>
</dbReference>
<dbReference type="PANTHER" id="PTHR47466">
    <property type="match status" value="1"/>
</dbReference>